<dbReference type="EMBL" id="CP046172">
    <property type="protein sequence ID" value="QIS11629.1"/>
    <property type="molecule type" value="Genomic_DNA"/>
</dbReference>
<evidence type="ECO:0000256" key="3">
    <source>
        <dbReference type="ARBA" id="ARBA00022475"/>
    </source>
</evidence>
<dbReference type="RefSeq" id="WP_342760423.1">
    <property type="nucleotide sequence ID" value="NZ_CP046172.1"/>
</dbReference>
<keyword evidence="7" id="KW-0560">Oxidoreductase</keyword>
<evidence type="ECO:0000259" key="10">
    <source>
        <dbReference type="Pfam" id="PF02665"/>
    </source>
</evidence>
<evidence type="ECO:0000313" key="11">
    <source>
        <dbReference type="EMBL" id="QIS11629.1"/>
    </source>
</evidence>
<evidence type="ECO:0000256" key="7">
    <source>
        <dbReference type="ARBA" id="ARBA00023002"/>
    </source>
</evidence>
<dbReference type="InterPro" id="IPR051936">
    <property type="entry name" value="Heme-iron_electron_transfer"/>
</dbReference>
<evidence type="ECO:0000256" key="8">
    <source>
        <dbReference type="ARBA" id="ARBA00023136"/>
    </source>
</evidence>
<protein>
    <recommendedName>
        <fullName evidence="10">NarG-like domain-containing protein</fullName>
    </recommendedName>
</protein>
<feature type="transmembrane region" description="Helical" evidence="9">
    <location>
        <begin position="39"/>
        <end position="58"/>
    </location>
</feature>
<dbReference type="InterPro" id="IPR036197">
    <property type="entry name" value="NarG-like_sf"/>
</dbReference>
<reference evidence="11 12" key="1">
    <citation type="journal article" date="2019" name="ACS Chem. Biol.">
        <title>Identification and Mobilization of a Cryptic Antibiotic Biosynthesis Gene Locus from a Human-Pathogenic Nocardia Isolate.</title>
        <authorList>
            <person name="Herisse M."/>
            <person name="Ishida K."/>
            <person name="Porter J.L."/>
            <person name="Howden B."/>
            <person name="Hertweck C."/>
            <person name="Stinear T.P."/>
            <person name="Pidot S.J."/>
        </authorList>
    </citation>
    <scope>NUCLEOTIDE SEQUENCE [LARGE SCALE GENOMIC DNA]</scope>
    <source>
        <strain evidence="11 12">AUSMDU00012717</strain>
    </source>
</reference>
<evidence type="ECO:0000256" key="2">
    <source>
        <dbReference type="ARBA" id="ARBA00022448"/>
    </source>
</evidence>
<dbReference type="KEGG" id="nah:F5544_18790"/>
<gene>
    <name evidence="11" type="ORF">F5544_18790</name>
</gene>
<dbReference type="Pfam" id="PF02665">
    <property type="entry name" value="Nitrate_red_gam"/>
    <property type="match status" value="1"/>
</dbReference>
<accession>A0A6G9YEH2</accession>
<dbReference type="GO" id="GO:0005886">
    <property type="term" value="C:plasma membrane"/>
    <property type="evidence" value="ECO:0007669"/>
    <property type="project" value="UniProtKB-SubCell"/>
</dbReference>
<keyword evidence="2" id="KW-0813">Transport</keyword>
<evidence type="ECO:0000256" key="6">
    <source>
        <dbReference type="ARBA" id="ARBA00022989"/>
    </source>
</evidence>
<dbReference type="Gene3D" id="1.20.950.20">
    <property type="entry name" value="Transmembrane di-heme cytochromes, Chain C"/>
    <property type="match status" value="1"/>
</dbReference>
<keyword evidence="3" id="KW-1003">Cell membrane</keyword>
<feature type="transmembrane region" description="Helical" evidence="9">
    <location>
        <begin position="78"/>
        <end position="98"/>
    </location>
</feature>
<name>A0A6G9YEH2_9NOCA</name>
<evidence type="ECO:0000256" key="5">
    <source>
        <dbReference type="ARBA" id="ARBA00022982"/>
    </source>
</evidence>
<keyword evidence="5" id="KW-0249">Electron transport</keyword>
<dbReference type="AlphaFoldDB" id="A0A6G9YEH2"/>
<dbReference type="InterPro" id="IPR023234">
    <property type="entry name" value="NarG-like_domain"/>
</dbReference>
<evidence type="ECO:0000256" key="4">
    <source>
        <dbReference type="ARBA" id="ARBA00022692"/>
    </source>
</evidence>
<dbReference type="SUPFAM" id="SSF103501">
    <property type="entry name" value="Respiratory nitrate reductase 1 gamma chain"/>
    <property type="match status" value="1"/>
</dbReference>
<feature type="transmembrane region" description="Helical" evidence="9">
    <location>
        <begin position="215"/>
        <end position="237"/>
    </location>
</feature>
<dbReference type="GO" id="GO:0008940">
    <property type="term" value="F:nitrate reductase activity"/>
    <property type="evidence" value="ECO:0007669"/>
    <property type="project" value="TreeGrafter"/>
</dbReference>
<feature type="transmembrane region" description="Helical" evidence="9">
    <location>
        <begin position="118"/>
        <end position="143"/>
    </location>
</feature>
<evidence type="ECO:0000313" key="12">
    <source>
        <dbReference type="Proteomes" id="UP000503540"/>
    </source>
</evidence>
<dbReference type="GO" id="GO:0019645">
    <property type="term" value="P:anaerobic electron transport chain"/>
    <property type="evidence" value="ECO:0007669"/>
    <property type="project" value="TreeGrafter"/>
</dbReference>
<evidence type="ECO:0000256" key="1">
    <source>
        <dbReference type="ARBA" id="ARBA00004651"/>
    </source>
</evidence>
<dbReference type="PANTHER" id="PTHR30598">
    <property type="entry name" value="NITRATE REDUCTASE PRIVATE CHAPERONE, REDOX ENZYME MATURATION PROTEIN REMP FAMILY"/>
    <property type="match status" value="1"/>
</dbReference>
<organism evidence="11 12">
    <name type="scientific">Nocardia arthritidis</name>
    <dbReference type="NCBI Taxonomy" id="228602"/>
    <lineage>
        <taxon>Bacteria</taxon>
        <taxon>Bacillati</taxon>
        <taxon>Actinomycetota</taxon>
        <taxon>Actinomycetes</taxon>
        <taxon>Mycobacteriales</taxon>
        <taxon>Nocardiaceae</taxon>
        <taxon>Nocardia</taxon>
    </lineage>
</organism>
<dbReference type="GO" id="GO:0020037">
    <property type="term" value="F:heme binding"/>
    <property type="evidence" value="ECO:0007669"/>
    <property type="project" value="TreeGrafter"/>
</dbReference>
<keyword evidence="8 9" id="KW-0472">Membrane</keyword>
<dbReference type="GO" id="GO:0009055">
    <property type="term" value="F:electron transfer activity"/>
    <property type="evidence" value="ECO:0007669"/>
    <property type="project" value="TreeGrafter"/>
</dbReference>
<keyword evidence="6 9" id="KW-1133">Transmembrane helix</keyword>
<evidence type="ECO:0000256" key="9">
    <source>
        <dbReference type="SAM" id="Phobius"/>
    </source>
</evidence>
<proteinExistence type="predicted"/>
<comment type="subcellular location">
    <subcellularLocation>
        <location evidence="1">Cell membrane</location>
        <topology evidence="1">Multi-pass membrane protein</topology>
    </subcellularLocation>
</comment>
<dbReference type="PANTHER" id="PTHR30598:SF3">
    <property type="entry name" value="RESPIRATORY NITRATE REDUCTASE 1 GAMMA CHAIN"/>
    <property type="match status" value="1"/>
</dbReference>
<dbReference type="Proteomes" id="UP000503540">
    <property type="component" value="Chromosome"/>
</dbReference>
<keyword evidence="4 9" id="KW-0812">Transmembrane</keyword>
<sequence>MRNSRSPNSASQWTGRDTRVLRPLAYRPRCAETRQVSTMLWLLLPYSAFASFLVGHVWRYRRDRFGRDAVEQDQDLPYRVGALTFRVGFTVGIMVRVIDLLSSGPHTHPGGNLHTALVIGQAISIPCAATGIVLVLVPNLISAAPRPAVTPVDRITLPALACGLITHAMIRFDPYDEGGSRTAETLFAWFRSLFTLHPNPDVMRYAPLIYQARGLILLLLIAIWPYTRLASILFGPIKRLRLPSRLHTAAP</sequence>
<feature type="domain" description="NarG-like" evidence="10">
    <location>
        <begin position="38"/>
        <end position="239"/>
    </location>
</feature>
<keyword evidence="12" id="KW-1185">Reference proteome</keyword>